<name>A0AA41Z3F6_9SPHN</name>
<evidence type="ECO:0000259" key="4">
    <source>
        <dbReference type="Pfam" id="PF04253"/>
    </source>
</evidence>
<keyword evidence="2" id="KW-0732">Signal</keyword>
<dbReference type="PANTHER" id="PTHR10404:SF46">
    <property type="entry name" value="VACUOLAR PROTEIN SORTING-ASSOCIATED PROTEIN 70"/>
    <property type="match status" value="1"/>
</dbReference>
<sequence>MRIAAGILAGVAFTALAAAGVAQNAPADRKAIEAAFDRHISSADQLAWLKDMSSEPNHVGSPHDKANAEATLAKFKQWGWDAHIETFHVLYPTPISTKVEMVAPEKIVLGGQEPPIPGDDTSSRTADALPPYVAFQGDGDVTADLVYVNYGMPEDYQALARRGIDVKGKIVIARYGVGWRGLKPKLAQDHGAIGCIIYSDPADDGYAQSDAYPVGGARPAGSVQRGSVADMPLYPGDPLTPGIGATPEAKRLTREEAPTILKIPVLPMSYGDAQKLLVRLGGPVAPPRWRGALPLTYHMGGNGGVSVHLAVKSNWKLTPVYDVIAMLKGARYPDQWVIRGNHHDGWVFGASDPLSGNVAMLSEAKALGQLYRTGWRPVRTIVYTSWDAEEPMLLGSTEWAEQHADELKQKGVIYINTDGNGRGTLQVQGSHPYQRLVNAVAADVADPETGATVAARARADVLAGAFDHATDHPDPTALAAAEKGADLPLGALGSGSDYSAYIQHLGLPALNIGFGGEDESGGVYHSIYDSFHHMTTFDDPGLKYGAALSKVVGRLVLRVADADLPVQRYGDFADTVGVYLGEVKKLAADRRTEDERRDRLIRDGAFRLASDPLKPVGAPAPEAMTPQFDFAALDGAVDTLKHAAAAFDTALAARGASLSQAQRDRLDLQLRDIDQLLLDERGLPGRPWYKHLIYAPGRFTGYGAKTLPGVREAIEERRFDDARDYVGRTAKVLRDYAARLDQARATVEGK</sequence>
<keyword evidence="7" id="KW-1185">Reference proteome</keyword>
<reference evidence="6" key="1">
    <citation type="submission" date="2022-06" db="EMBL/GenBank/DDBJ databases">
        <title>Sphingomonas sp. nov. isolated from rhizosphere soil of tomato.</title>
        <authorList>
            <person name="Dong H."/>
            <person name="Gao R."/>
        </authorList>
    </citation>
    <scope>NUCLEOTIDE SEQUENCE</scope>
    <source>
        <strain evidence="6">MMSM24</strain>
    </source>
</reference>
<accession>A0AA41Z3F6</accession>
<dbReference type="Gene3D" id="3.50.30.30">
    <property type="match status" value="1"/>
</dbReference>
<feature type="signal peptide" evidence="2">
    <location>
        <begin position="1"/>
        <end position="17"/>
    </location>
</feature>
<evidence type="ECO:0000259" key="5">
    <source>
        <dbReference type="Pfam" id="PF04389"/>
    </source>
</evidence>
<dbReference type="SUPFAM" id="SSF47672">
    <property type="entry name" value="Transferrin receptor-like dimerisation domain"/>
    <property type="match status" value="1"/>
</dbReference>
<protein>
    <submittedName>
        <fullName evidence="6">M28 family peptidase</fullName>
    </submittedName>
</protein>
<organism evidence="6 7">
    <name type="scientific">Sphingomonas lycopersici</name>
    <dbReference type="NCBI Taxonomy" id="2951807"/>
    <lineage>
        <taxon>Bacteria</taxon>
        <taxon>Pseudomonadati</taxon>
        <taxon>Pseudomonadota</taxon>
        <taxon>Alphaproteobacteria</taxon>
        <taxon>Sphingomonadales</taxon>
        <taxon>Sphingomonadaceae</taxon>
        <taxon>Sphingomonas</taxon>
    </lineage>
</organism>
<dbReference type="SUPFAM" id="SSF52025">
    <property type="entry name" value="PA domain"/>
    <property type="match status" value="1"/>
</dbReference>
<dbReference type="Pfam" id="PF04253">
    <property type="entry name" value="TFR_dimer"/>
    <property type="match status" value="1"/>
</dbReference>
<dbReference type="AlphaFoldDB" id="A0AA41Z3F6"/>
<proteinExistence type="inferred from homology"/>
<feature type="chain" id="PRO_5041256913" evidence="2">
    <location>
        <begin position="18"/>
        <end position="750"/>
    </location>
</feature>
<dbReference type="EMBL" id="JANFAV010000001">
    <property type="protein sequence ID" value="MCW6533310.1"/>
    <property type="molecule type" value="Genomic_DNA"/>
</dbReference>
<comment type="similarity">
    <text evidence="1">Belongs to the peptidase M28 family. M28B subfamily.</text>
</comment>
<dbReference type="Pfam" id="PF02225">
    <property type="entry name" value="PA"/>
    <property type="match status" value="1"/>
</dbReference>
<dbReference type="InterPro" id="IPR039373">
    <property type="entry name" value="Peptidase_M28B"/>
</dbReference>
<dbReference type="Gene3D" id="1.20.930.40">
    <property type="entry name" value="Transferrin receptor-like, dimerisation domain"/>
    <property type="match status" value="1"/>
</dbReference>
<dbReference type="PANTHER" id="PTHR10404">
    <property type="entry name" value="N-ACETYLATED-ALPHA-LINKED ACIDIC DIPEPTIDASE"/>
    <property type="match status" value="1"/>
</dbReference>
<evidence type="ECO:0000313" key="6">
    <source>
        <dbReference type="EMBL" id="MCW6533310.1"/>
    </source>
</evidence>
<dbReference type="InterPro" id="IPR003137">
    <property type="entry name" value="PA_domain"/>
</dbReference>
<evidence type="ECO:0000256" key="1">
    <source>
        <dbReference type="ARBA" id="ARBA00005634"/>
    </source>
</evidence>
<feature type="domain" description="Peptidase M28" evidence="5">
    <location>
        <begin position="323"/>
        <end position="534"/>
    </location>
</feature>
<gene>
    <name evidence="6" type="ORF">NEE01_00790</name>
</gene>
<evidence type="ECO:0000259" key="3">
    <source>
        <dbReference type="Pfam" id="PF02225"/>
    </source>
</evidence>
<dbReference type="FunFam" id="3.40.630.10:FF:000101">
    <property type="entry name" value="N-acetylated alpha-linked acidic dipeptidase like 1"/>
    <property type="match status" value="1"/>
</dbReference>
<dbReference type="InterPro" id="IPR046450">
    <property type="entry name" value="PA_dom_sf"/>
</dbReference>
<feature type="domain" description="PA" evidence="3">
    <location>
        <begin position="141"/>
        <end position="228"/>
    </location>
</feature>
<dbReference type="Gene3D" id="3.40.630.10">
    <property type="entry name" value="Zn peptidases"/>
    <property type="match status" value="1"/>
</dbReference>
<evidence type="ECO:0000313" key="7">
    <source>
        <dbReference type="Proteomes" id="UP001165565"/>
    </source>
</evidence>
<evidence type="ECO:0000256" key="2">
    <source>
        <dbReference type="SAM" id="SignalP"/>
    </source>
</evidence>
<dbReference type="CDD" id="cd02121">
    <property type="entry name" value="PA_GCPII_like"/>
    <property type="match status" value="1"/>
</dbReference>
<dbReference type="Pfam" id="PF04389">
    <property type="entry name" value="Peptidase_M28"/>
    <property type="match status" value="1"/>
</dbReference>
<dbReference type="InterPro" id="IPR007365">
    <property type="entry name" value="TFR-like_dimer_dom"/>
</dbReference>
<dbReference type="InterPro" id="IPR007484">
    <property type="entry name" value="Peptidase_M28"/>
</dbReference>
<dbReference type="SUPFAM" id="SSF53187">
    <property type="entry name" value="Zn-dependent exopeptidases"/>
    <property type="match status" value="1"/>
</dbReference>
<dbReference type="InterPro" id="IPR036757">
    <property type="entry name" value="TFR-like_dimer_dom_sf"/>
</dbReference>
<feature type="domain" description="Transferrin receptor-like dimerisation" evidence="4">
    <location>
        <begin position="629"/>
        <end position="740"/>
    </location>
</feature>
<comment type="caution">
    <text evidence="6">The sequence shown here is derived from an EMBL/GenBank/DDBJ whole genome shotgun (WGS) entry which is preliminary data.</text>
</comment>
<dbReference type="RefSeq" id="WP_265267358.1">
    <property type="nucleotide sequence ID" value="NZ_JANFAV010000001.1"/>
</dbReference>
<dbReference type="Proteomes" id="UP001165565">
    <property type="component" value="Unassembled WGS sequence"/>
</dbReference>